<dbReference type="RefSeq" id="WP_246549612.1">
    <property type="nucleotide sequence ID" value="NZ_JAHBGB010000046.1"/>
</dbReference>
<proteinExistence type="predicted"/>
<organism evidence="2 3">
    <name type="scientific">Ancylobacter oerskovii</name>
    <dbReference type="NCBI Taxonomy" id="459519"/>
    <lineage>
        <taxon>Bacteria</taxon>
        <taxon>Pseudomonadati</taxon>
        <taxon>Pseudomonadota</taxon>
        <taxon>Alphaproteobacteria</taxon>
        <taxon>Hyphomicrobiales</taxon>
        <taxon>Xanthobacteraceae</taxon>
        <taxon>Ancylobacter</taxon>
    </lineage>
</organism>
<reference evidence="3" key="1">
    <citation type="journal article" date="2019" name="Int. J. Syst. Evol. Microbiol.">
        <title>The Global Catalogue of Microorganisms (GCM) 10K type strain sequencing project: providing services to taxonomists for standard genome sequencing and annotation.</title>
        <authorList>
            <consortium name="The Broad Institute Genomics Platform"/>
            <consortium name="The Broad Institute Genome Sequencing Center for Infectious Disease"/>
            <person name="Wu L."/>
            <person name="Ma J."/>
        </authorList>
    </citation>
    <scope>NUCLEOTIDE SEQUENCE [LARGE SCALE GENOMIC DNA]</scope>
    <source>
        <strain evidence="3">CCM 7435</strain>
    </source>
</reference>
<evidence type="ECO:0000313" key="2">
    <source>
        <dbReference type="EMBL" id="MFD2143729.1"/>
    </source>
</evidence>
<dbReference type="EMBL" id="JBHUHD010000004">
    <property type="protein sequence ID" value="MFD2143729.1"/>
    <property type="molecule type" value="Genomic_DNA"/>
</dbReference>
<protein>
    <submittedName>
        <fullName evidence="2">Uncharacterized protein</fullName>
    </submittedName>
</protein>
<comment type="caution">
    <text evidence="2">The sequence shown here is derived from an EMBL/GenBank/DDBJ whole genome shotgun (WGS) entry which is preliminary data.</text>
</comment>
<dbReference type="Proteomes" id="UP001597299">
    <property type="component" value="Unassembled WGS sequence"/>
</dbReference>
<accession>A0ABW4Z591</accession>
<evidence type="ECO:0000256" key="1">
    <source>
        <dbReference type="SAM" id="MobiDB-lite"/>
    </source>
</evidence>
<evidence type="ECO:0000313" key="3">
    <source>
        <dbReference type="Proteomes" id="UP001597299"/>
    </source>
</evidence>
<name>A0ABW4Z591_9HYPH</name>
<gene>
    <name evidence="2" type="ORF">ACFSNC_25425</name>
</gene>
<feature type="region of interest" description="Disordered" evidence="1">
    <location>
        <begin position="59"/>
        <end position="97"/>
    </location>
</feature>
<keyword evidence="3" id="KW-1185">Reference proteome</keyword>
<sequence length="97" mass="10424">MPLNAFIVAAMKGLETEAEEVFVEEIPALRDNPGSGEHALVNTFNEDLVASPIPVWPCSGSSKRGARRPRLPLLSEGISSLRPAGAPSRRCSTRRSP</sequence>